<evidence type="ECO:0000313" key="7">
    <source>
        <dbReference type="EMBL" id="GKZ27274.1"/>
    </source>
</evidence>
<evidence type="ECO:0000259" key="6">
    <source>
        <dbReference type="PROSITE" id="PS50048"/>
    </source>
</evidence>
<dbReference type="GO" id="GO:0008270">
    <property type="term" value="F:zinc ion binding"/>
    <property type="evidence" value="ECO:0007669"/>
    <property type="project" value="InterPro"/>
</dbReference>
<feature type="compositionally biased region" description="Polar residues" evidence="5">
    <location>
        <begin position="166"/>
        <end position="175"/>
    </location>
</feature>
<evidence type="ECO:0000313" key="8">
    <source>
        <dbReference type="Proteomes" id="UP001143548"/>
    </source>
</evidence>
<protein>
    <recommendedName>
        <fullName evidence="6">Zn(2)-C6 fungal-type domain-containing protein</fullName>
    </recommendedName>
</protein>
<dbReference type="SMART" id="SM00066">
    <property type="entry name" value="GAL4"/>
    <property type="match status" value="1"/>
</dbReference>
<dbReference type="Pfam" id="PF00172">
    <property type="entry name" value="Zn_clus"/>
    <property type="match status" value="1"/>
</dbReference>
<evidence type="ECO:0000256" key="4">
    <source>
        <dbReference type="ARBA" id="ARBA00023242"/>
    </source>
</evidence>
<feature type="domain" description="Zn(2)-C6 fungal-type" evidence="6">
    <location>
        <begin position="16"/>
        <end position="52"/>
    </location>
</feature>
<gene>
    <name evidence="7" type="ORF">AbraCBS73388_004051</name>
</gene>
<accession>A0A9W6DRU8</accession>
<feature type="region of interest" description="Disordered" evidence="5">
    <location>
        <begin position="149"/>
        <end position="180"/>
    </location>
</feature>
<dbReference type="InterPro" id="IPR052780">
    <property type="entry name" value="AAA_Catabolism_Regulators"/>
</dbReference>
<dbReference type="PROSITE" id="PS00463">
    <property type="entry name" value="ZN2_CY6_FUNGAL_1"/>
    <property type="match status" value="1"/>
</dbReference>
<name>A0A9W6DRU8_9EURO</name>
<dbReference type="Gene3D" id="4.10.240.10">
    <property type="entry name" value="Zn(2)-C6 fungal-type DNA-binding domain"/>
    <property type="match status" value="1"/>
</dbReference>
<keyword evidence="1" id="KW-0805">Transcription regulation</keyword>
<dbReference type="Proteomes" id="UP001143548">
    <property type="component" value="Unassembled WGS sequence"/>
</dbReference>
<comment type="caution">
    <text evidence="7">The sequence shown here is derived from an EMBL/GenBank/DDBJ whole genome shotgun (WGS) entry which is preliminary data.</text>
</comment>
<dbReference type="CDD" id="cd12148">
    <property type="entry name" value="fungal_TF_MHR"/>
    <property type="match status" value="1"/>
</dbReference>
<dbReference type="CDD" id="cd00067">
    <property type="entry name" value="GAL4"/>
    <property type="match status" value="1"/>
</dbReference>
<keyword evidence="2" id="KW-0238">DNA-binding</keyword>
<dbReference type="AlphaFoldDB" id="A0A9W6DRU8"/>
<evidence type="ECO:0000256" key="3">
    <source>
        <dbReference type="ARBA" id="ARBA00023163"/>
    </source>
</evidence>
<dbReference type="GO" id="GO:0009074">
    <property type="term" value="P:aromatic amino acid family catabolic process"/>
    <property type="evidence" value="ECO:0007669"/>
    <property type="project" value="TreeGrafter"/>
</dbReference>
<reference evidence="7" key="1">
    <citation type="submission" date="2022-07" db="EMBL/GenBank/DDBJ databases">
        <title>Taxonomy of Aspergillus series Nigri: significant species reduction supported by multi-species coalescent approaches.</title>
        <authorList>
            <person name="Bian C."/>
            <person name="Kusuya Y."/>
            <person name="Sklenar F."/>
            <person name="D'hooge E."/>
            <person name="Yaguchi T."/>
            <person name="Takahashi H."/>
            <person name="Hubka V."/>
        </authorList>
    </citation>
    <scope>NUCLEOTIDE SEQUENCE</scope>
    <source>
        <strain evidence="7">CBS 733.88</strain>
    </source>
</reference>
<dbReference type="GO" id="GO:0005634">
    <property type="term" value="C:nucleus"/>
    <property type="evidence" value="ECO:0007669"/>
    <property type="project" value="TreeGrafter"/>
</dbReference>
<dbReference type="InterPro" id="IPR036864">
    <property type="entry name" value="Zn2-C6_fun-type_DNA-bd_sf"/>
</dbReference>
<keyword evidence="4" id="KW-0539">Nucleus</keyword>
<organism evidence="7 8">
    <name type="scientific">Aspergillus brasiliensis</name>
    <dbReference type="NCBI Taxonomy" id="319629"/>
    <lineage>
        <taxon>Eukaryota</taxon>
        <taxon>Fungi</taxon>
        <taxon>Dikarya</taxon>
        <taxon>Ascomycota</taxon>
        <taxon>Pezizomycotina</taxon>
        <taxon>Eurotiomycetes</taxon>
        <taxon>Eurotiomycetidae</taxon>
        <taxon>Eurotiales</taxon>
        <taxon>Aspergillaceae</taxon>
        <taxon>Aspergillus</taxon>
        <taxon>Aspergillus subgen. Circumdati</taxon>
    </lineage>
</organism>
<dbReference type="PANTHER" id="PTHR31644">
    <property type="entry name" value="TRANSCRIPTIONAL ACTIVATOR ARO80-RELATED"/>
    <property type="match status" value="1"/>
</dbReference>
<feature type="region of interest" description="Disordered" evidence="5">
    <location>
        <begin position="65"/>
        <end position="122"/>
    </location>
</feature>
<dbReference type="GO" id="GO:0045944">
    <property type="term" value="P:positive regulation of transcription by RNA polymerase II"/>
    <property type="evidence" value="ECO:0007669"/>
    <property type="project" value="TreeGrafter"/>
</dbReference>
<keyword evidence="3" id="KW-0804">Transcription</keyword>
<dbReference type="PROSITE" id="PS50048">
    <property type="entry name" value="ZN2_CY6_FUNGAL_2"/>
    <property type="match status" value="1"/>
</dbReference>
<dbReference type="SUPFAM" id="SSF57701">
    <property type="entry name" value="Zn2/Cys6 DNA-binding domain"/>
    <property type="match status" value="1"/>
</dbReference>
<dbReference type="EMBL" id="BROQ01000197">
    <property type="protein sequence ID" value="GKZ27274.1"/>
    <property type="molecule type" value="Genomic_DNA"/>
</dbReference>
<dbReference type="InterPro" id="IPR001138">
    <property type="entry name" value="Zn2Cys6_DnaBD"/>
</dbReference>
<sequence>MDAPRAPVKHARVYQACEPCRLKKVKCNLGSVDSPADPPCARCRREGKECIFTATRKRILPDADSHSFLLRNKRRKHTAGSPDSAPPRHDSDTARPQGEDSTQNDSTQDDHRTDSPAIRARSSEDLVHDVAYTEEDALKLLYRAGTTSTVRDVHSPRLQRDGKPSADQNQSTSPNVPDLSVGREQALEAWSHVRFIRDGLFSAEEALFYIEFFYEHLEPFTPILSVDFRPPKKHQELIEDNPILALTMLMLASRYSDLPGSGHVSRRYIIHDRLWDALQTMIMRIFWAQDSCSSATLQNKSNGLRTLGTSEALLILTEWHPRSLHFPVGGDGAHILTNKPMFSSNSFTDKNPVFWLEWSWRSDRFCWSLLGMAYTLAFELGLFDDCDDTTLGARETTNRSWENPEFKKRAYRIRQYLWISSTQMSGRLGWKYIAPYNLPEGPELMMDDTTRMWTGLATLMRKGNELLFKSRQHTKHIIQNGLYIGLLYTFQTSLQEWQEEFAKAKGKHSKLVLTITRHMRIMLAIDFNFMRVYFNSLAAQAIVESKRNGNTRLRRSNEDCVTEIIDGARAILEHVLQDLLPDGSLKFIPIRTYFRVLTTTLFLLKTDHLDVAASTRHESSLSLIAR</sequence>
<proteinExistence type="predicted"/>
<evidence type="ECO:0000256" key="2">
    <source>
        <dbReference type="ARBA" id="ARBA00023125"/>
    </source>
</evidence>
<evidence type="ECO:0000256" key="5">
    <source>
        <dbReference type="SAM" id="MobiDB-lite"/>
    </source>
</evidence>
<dbReference type="GO" id="GO:0003677">
    <property type="term" value="F:DNA binding"/>
    <property type="evidence" value="ECO:0007669"/>
    <property type="project" value="UniProtKB-KW"/>
</dbReference>
<dbReference type="GO" id="GO:0000981">
    <property type="term" value="F:DNA-binding transcription factor activity, RNA polymerase II-specific"/>
    <property type="evidence" value="ECO:0007669"/>
    <property type="project" value="InterPro"/>
</dbReference>
<feature type="non-terminal residue" evidence="7">
    <location>
        <position position="1"/>
    </location>
</feature>
<dbReference type="PANTHER" id="PTHR31644:SF2">
    <property type="entry name" value="TRANSCRIPTIONAL ACTIVATOR ARO80-RELATED"/>
    <property type="match status" value="1"/>
</dbReference>
<feature type="compositionally biased region" description="Basic and acidic residues" evidence="5">
    <location>
        <begin position="151"/>
        <end position="164"/>
    </location>
</feature>
<evidence type="ECO:0000256" key="1">
    <source>
        <dbReference type="ARBA" id="ARBA00023015"/>
    </source>
</evidence>